<evidence type="ECO:0000313" key="4">
    <source>
        <dbReference type="EMBL" id="OYD57983.1"/>
    </source>
</evidence>
<dbReference type="EMBL" id="NOII01000002">
    <property type="protein sequence ID" value="OYD57983.1"/>
    <property type="molecule type" value="Genomic_DNA"/>
</dbReference>
<sequence>MSYQQFAYYYDELMESAPYSHWVEYFKKKSLKYEFEGNRVLDLGCGTGSFSIRLAKEGYAVTGVDLSSEMLMIAKVKAEKENVMLSLFEQDMRSLEGLGEFDAVTIFCDSLNYLLTEEDVLDAFHSARSHLKSGGLLFFDVHTIYKMQHIFLGNTFGSNEEHLSYIWQCYEGEWPDSVEHDLSFFVRNGTMYDRFDELHIQRTFSADTFAELLKKAGFQLLETTADFIDGDILPESERQFFIARKTS</sequence>
<protein>
    <submittedName>
        <fullName evidence="4">SAM-dependent methyltransferase</fullName>
    </submittedName>
</protein>
<organism evidence="4 5">
    <name type="scientific">Fictibacillus aquaticus</name>
    <dbReference type="NCBI Taxonomy" id="2021314"/>
    <lineage>
        <taxon>Bacteria</taxon>
        <taxon>Bacillati</taxon>
        <taxon>Bacillota</taxon>
        <taxon>Bacilli</taxon>
        <taxon>Bacillales</taxon>
        <taxon>Fictibacillaceae</taxon>
        <taxon>Fictibacillus</taxon>
    </lineage>
</organism>
<dbReference type="SUPFAM" id="SSF53335">
    <property type="entry name" value="S-adenosyl-L-methionine-dependent methyltransferases"/>
    <property type="match status" value="1"/>
</dbReference>
<evidence type="ECO:0000259" key="3">
    <source>
        <dbReference type="Pfam" id="PF13649"/>
    </source>
</evidence>
<reference evidence="4 5" key="1">
    <citation type="submission" date="2017-07" db="EMBL/GenBank/DDBJ databases">
        <title>Fictibacillus sp. nov. GDSW-R2A3 Genome sequencing and assembly.</title>
        <authorList>
            <person name="Mayilraj S."/>
        </authorList>
    </citation>
    <scope>NUCLEOTIDE SEQUENCE [LARGE SCALE GENOMIC DNA]</scope>
    <source>
        <strain evidence="4 5">GDSW-R2A3</strain>
    </source>
</reference>
<proteinExistence type="predicted"/>
<gene>
    <name evidence="4" type="ORF">CGZ90_08825</name>
</gene>
<evidence type="ECO:0000256" key="2">
    <source>
        <dbReference type="ARBA" id="ARBA00022679"/>
    </source>
</evidence>
<accession>A0A235FAK2</accession>
<evidence type="ECO:0000256" key="1">
    <source>
        <dbReference type="ARBA" id="ARBA00022603"/>
    </source>
</evidence>
<name>A0A235FAK2_9BACL</name>
<comment type="caution">
    <text evidence="4">The sequence shown here is derived from an EMBL/GenBank/DDBJ whole genome shotgun (WGS) entry which is preliminary data.</text>
</comment>
<dbReference type="GO" id="GO:0008168">
    <property type="term" value="F:methyltransferase activity"/>
    <property type="evidence" value="ECO:0007669"/>
    <property type="project" value="UniProtKB-KW"/>
</dbReference>
<dbReference type="InterPro" id="IPR029063">
    <property type="entry name" value="SAM-dependent_MTases_sf"/>
</dbReference>
<dbReference type="CDD" id="cd02440">
    <property type="entry name" value="AdoMet_MTases"/>
    <property type="match status" value="1"/>
</dbReference>
<dbReference type="Proteomes" id="UP000215059">
    <property type="component" value="Unassembled WGS sequence"/>
</dbReference>
<evidence type="ECO:0000313" key="5">
    <source>
        <dbReference type="Proteomes" id="UP000215059"/>
    </source>
</evidence>
<dbReference type="InterPro" id="IPR041698">
    <property type="entry name" value="Methyltransf_25"/>
</dbReference>
<dbReference type="Pfam" id="PF13649">
    <property type="entry name" value="Methyltransf_25"/>
    <property type="match status" value="1"/>
</dbReference>
<dbReference type="RefSeq" id="WP_094252016.1">
    <property type="nucleotide sequence ID" value="NZ_JBHLXL010000001.1"/>
</dbReference>
<dbReference type="PANTHER" id="PTHR43861">
    <property type="entry name" value="TRANS-ACONITATE 2-METHYLTRANSFERASE-RELATED"/>
    <property type="match status" value="1"/>
</dbReference>
<dbReference type="Gene3D" id="2.20.25.110">
    <property type="entry name" value="S-adenosyl-L-methionine-dependent methyltransferases"/>
    <property type="match status" value="1"/>
</dbReference>
<keyword evidence="5" id="KW-1185">Reference proteome</keyword>
<keyword evidence="2 4" id="KW-0808">Transferase</keyword>
<dbReference type="GO" id="GO:0032259">
    <property type="term" value="P:methylation"/>
    <property type="evidence" value="ECO:0007669"/>
    <property type="project" value="UniProtKB-KW"/>
</dbReference>
<dbReference type="OrthoDB" id="9811589at2"/>
<keyword evidence="1 4" id="KW-0489">Methyltransferase</keyword>
<dbReference type="PANTHER" id="PTHR43861:SF1">
    <property type="entry name" value="TRANS-ACONITATE 2-METHYLTRANSFERASE"/>
    <property type="match status" value="1"/>
</dbReference>
<dbReference type="AlphaFoldDB" id="A0A235FAK2"/>
<dbReference type="Gene3D" id="3.40.50.150">
    <property type="entry name" value="Vaccinia Virus protein VP39"/>
    <property type="match status" value="1"/>
</dbReference>
<feature type="domain" description="Methyltransferase" evidence="3">
    <location>
        <begin position="40"/>
        <end position="135"/>
    </location>
</feature>